<comment type="similarity">
    <text evidence="4">Belongs to the SprT family.</text>
</comment>
<evidence type="ECO:0000256" key="1">
    <source>
        <dbReference type="ARBA" id="ARBA00022490"/>
    </source>
</evidence>
<comment type="subcellular location">
    <subcellularLocation>
        <location evidence="4">Cytoplasm</location>
    </subcellularLocation>
</comment>
<dbReference type="STRING" id="1167632.GCA_000286335_00210"/>
<comment type="cofactor">
    <cofactor evidence="4">
        <name>Zn(2+)</name>
        <dbReference type="ChEBI" id="CHEBI:29105"/>
    </cofactor>
    <text evidence="4">Binds 1 zinc ion.</text>
</comment>
<evidence type="ECO:0000313" key="6">
    <source>
        <dbReference type="EMBL" id="PTI29665.1"/>
    </source>
</evidence>
<dbReference type="RefSeq" id="WP_016910936.1">
    <property type="nucleotide sequence ID" value="NZ_BMDF01000004.1"/>
</dbReference>
<dbReference type="InterPro" id="IPR035240">
    <property type="entry name" value="SprT_Zn_ribbon"/>
</dbReference>
<dbReference type="AlphaFoldDB" id="A0A2T4PTE3"/>
<dbReference type="Proteomes" id="UP000241209">
    <property type="component" value="Unassembled WGS sequence"/>
</dbReference>
<feature type="binding site" evidence="4">
    <location>
        <position position="67"/>
    </location>
    <ligand>
        <name>Zn(2+)</name>
        <dbReference type="ChEBI" id="CHEBI:29105"/>
    </ligand>
</feature>
<evidence type="ECO:0000313" key="7">
    <source>
        <dbReference type="Proteomes" id="UP000241209"/>
    </source>
</evidence>
<feature type="active site" evidence="4">
    <location>
        <position position="68"/>
    </location>
</feature>
<dbReference type="SMART" id="SM00731">
    <property type="entry name" value="SprT"/>
    <property type="match status" value="1"/>
</dbReference>
<dbReference type="OrthoDB" id="9799909at2"/>
<comment type="caution">
    <text evidence="6">The sequence shown here is derived from an EMBL/GenBank/DDBJ whole genome shotgun (WGS) entry which is preliminary data.</text>
</comment>
<name>A0A2T4PTE3_9STAP</name>
<keyword evidence="1 4" id="KW-0963">Cytoplasm</keyword>
<evidence type="ECO:0000256" key="4">
    <source>
        <dbReference type="HAMAP-Rule" id="MF_00745"/>
    </source>
</evidence>
<dbReference type="InterPro" id="IPR023524">
    <property type="entry name" value="Uncharacterised_SprT-like"/>
</dbReference>
<accession>A0A2T4PTE3</accession>
<dbReference type="NCBIfam" id="NF003339">
    <property type="entry name" value="PRK04351.1"/>
    <property type="match status" value="1"/>
</dbReference>
<dbReference type="Gene3D" id="3.30.2010.10">
    <property type="entry name" value="Metalloproteases ('zincins'), catalytic domain"/>
    <property type="match status" value="1"/>
</dbReference>
<sequence length="148" mass="17384">MENNELQELVTNISLESFKKPFKHNATFNKRLKTTGGRYILSSHNIEINPQQLEYYGIEALKDIIKHELCHYHLHIEGKGYQHRDKDFRALSKEVGAPRFCKPVKSYNERANYLYKCSSCNLEFKRIRKVNTVKYRCGRCGGKLKNIT</sequence>
<protein>
    <recommendedName>
        <fullName evidence="4">Protein SprT-like</fullName>
    </recommendedName>
</protein>
<evidence type="ECO:0000256" key="3">
    <source>
        <dbReference type="ARBA" id="ARBA00022833"/>
    </source>
</evidence>
<dbReference type="EMBL" id="PZFK01000012">
    <property type="protein sequence ID" value="PTI29665.1"/>
    <property type="molecule type" value="Genomic_DNA"/>
</dbReference>
<proteinExistence type="inferred from homology"/>
<gene>
    <name evidence="6" type="ORF">BU072_07405</name>
</gene>
<evidence type="ECO:0000259" key="5">
    <source>
        <dbReference type="SMART" id="SM00731"/>
    </source>
</evidence>
<dbReference type="HAMAP" id="MF_00745">
    <property type="entry name" value="SprT_like"/>
    <property type="match status" value="1"/>
</dbReference>
<dbReference type="Pfam" id="PF10263">
    <property type="entry name" value="SprT-like"/>
    <property type="match status" value="1"/>
</dbReference>
<dbReference type="GO" id="GO:0005737">
    <property type="term" value="C:cytoplasm"/>
    <property type="evidence" value="ECO:0007669"/>
    <property type="project" value="UniProtKB-SubCell"/>
</dbReference>
<dbReference type="Pfam" id="PF17283">
    <property type="entry name" value="Zn_ribbon_SprT"/>
    <property type="match status" value="1"/>
</dbReference>
<dbReference type="GO" id="GO:0008270">
    <property type="term" value="F:zinc ion binding"/>
    <property type="evidence" value="ECO:0007669"/>
    <property type="project" value="UniProtKB-UniRule"/>
</dbReference>
<reference evidence="6 7" key="1">
    <citation type="journal article" date="2016" name="Front. Microbiol.">
        <title>Comprehensive Phylogenetic Analysis of Bovine Non-aureus Staphylococci Species Based on Whole-Genome Sequencing.</title>
        <authorList>
            <person name="Naushad S."/>
            <person name="Barkema H.W."/>
            <person name="Luby C."/>
            <person name="Condas L.A."/>
            <person name="Nobrega D.B."/>
            <person name="Carson D.A."/>
            <person name="De Buck J."/>
        </authorList>
    </citation>
    <scope>NUCLEOTIDE SEQUENCE [LARGE SCALE GENOMIC DNA]</scope>
    <source>
        <strain evidence="6 7">SNUC 2204</strain>
    </source>
</reference>
<organism evidence="6 7">
    <name type="scientific">Mammaliicoccus vitulinus</name>
    <dbReference type="NCBI Taxonomy" id="71237"/>
    <lineage>
        <taxon>Bacteria</taxon>
        <taxon>Bacillati</taxon>
        <taxon>Bacillota</taxon>
        <taxon>Bacilli</taxon>
        <taxon>Bacillales</taxon>
        <taxon>Staphylococcaceae</taxon>
        <taxon>Mammaliicoccus</taxon>
    </lineage>
</organism>
<dbReference type="GeneID" id="64117002"/>
<keyword evidence="3 4" id="KW-0862">Zinc</keyword>
<feature type="binding site" evidence="4">
    <location>
        <position position="71"/>
    </location>
    <ligand>
        <name>Zn(2+)</name>
        <dbReference type="ChEBI" id="CHEBI:29105"/>
    </ligand>
</feature>
<feature type="domain" description="SprT-like" evidence="5">
    <location>
        <begin position="4"/>
        <end position="147"/>
    </location>
</feature>
<dbReference type="InterPro" id="IPR006640">
    <property type="entry name" value="SprT-like_domain"/>
</dbReference>
<evidence type="ECO:0000256" key="2">
    <source>
        <dbReference type="ARBA" id="ARBA00022723"/>
    </source>
</evidence>
<dbReference type="GO" id="GO:0006950">
    <property type="term" value="P:response to stress"/>
    <property type="evidence" value="ECO:0007669"/>
    <property type="project" value="UniProtKB-ARBA"/>
</dbReference>
<keyword evidence="2 4" id="KW-0479">Metal-binding</keyword>